<keyword evidence="1" id="KW-0732">Signal</keyword>
<accession>A0AAN7W1L5</accession>
<gene>
    <name evidence="2" type="ORF">LTR97_012626</name>
</gene>
<dbReference type="AlphaFoldDB" id="A0AAN7W1L5"/>
<dbReference type="SUPFAM" id="SSF50969">
    <property type="entry name" value="YVTN repeat-like/Quinoprotein amine dehydrogenase"/>
    <property type="match status" value="1"/>
</dbReference>
<feature type="chain" id="PRO_5043005026" description="3-carboxymuconate cyclase" evidence="1">
    <location>
        <begin position="18"/>
        <end position="401"/>
    </location>
</feature>
<evidence type="ECO:0008006" key="4">
    <source>
        <dbReference type="Google" id="ProtNLM"/>
    </source>
</evidence>
<evidence type="ECO:0000313" key="2">
    <source>
        <dbReference type="EMBL" id="KAK5689866.1"/>
    </source>
</evidence>
<dbReference type="EMBL" id="JAVRQU010000028">
    <property type="protein sequence ID" value="KAK5689866.1"/>
    <property type="molecule type" value="Genomic_DNA"/>
</dbReference>
<evidence type="ECO:0000256" key="1">
    <source>
        <dbReference type="SAM" id="SignalP"/>
    </source>
</evidence>
<dbReference type="InterPro" id="IPR011044">
    <property type="entry name" value="Quino_amine_DH_bsu"/>
</dbReference>
<evidence type="ECO:0000313" key="3">
    <source>
        <dbReference type="Proteomes" id="UP001310594"/>
    </source>
</evidence>
<proteinExistence type="predicted"/>
<dbReference type="Proteomes" id="UP001310594">
    <property type="component" value="Unassembled WGS sequence"/>
</dbReference>
<comment type="caution">
    <text evidence="2">The sequence shown here is derived from an EMBL/GenBank/DDBJ whole genome shotgun (WGS) entry which is preliminary data.</text>
</comment>
<name>A0AAN7W1L5_9PEZI</name>
<reference evidence="2" key="1">
    <citation type="submission" date="2023-08" db="EMBL/GenBank/DDBJ databases">
        <title>Black Yeasts Isolated from many extreme environments.</title>
        <authorList>
            <person name="Coleine C."/>
            <person name="Stajich J.E."/>
            <person name="Selbmann L."/>
        </authorList>
    </citation>
    <scope>NUCLEOTIDE SEQUENCE</scope>
    <source>
        <strain evidence="2">CCFEE 5810</strain>
    </source>
</reference>
<protein>
    <recommendedName>
        <fullName evidence="4">3-carboxymuconate cyclase</fullName>
    </recommendedName>
</protein>
<organism evidence="2 3">
    <name type="scientific">Elasticomyces elasticus</name>
    <dbReference type="NCBI Taxonomy" id="574655"/>
    <lineage>
        <taxon>Eukaryota</taxon>
        <taxon>Fungi</taxon>
        <taxon>Dikarya</taxon>
        <taxon>Ascomycota</taxon>
        <taxon>Pezizomycotina</taxon>
        <taxon>Dothideomycetes</taxon>
        <taxon>Dothideomycetidae</taxon>
        <taxon>Mycosphaerellales</taxon>
        <taxon>Teratosphaeriaceae</taxon>
        <taxon>Elasticomyces</taxon>
    </lineage>
</organism>
<sequence>MLLRRYLCLVPVSTAVAAPTSHPSDLTALAQTSAFGTTAYFLDNDPSGNSIVSLVTDRHGMLSNPVRTSTHGRGSDMVSLAGVPAVVDTLGSQGSVVVSGNLLFTVNAGSNTVSLFVIDPADASHPRLIGTPVDTVTHRYRLVLIKTNDVAACVLNGGAKAGVSCFDVNTIHGLRSRGQFIKLDKSIINEQTPPSGPPGSAAQILFNPDSTALFVTVKGSATAPVKLGSLVAWPIHNGVVSHTRPVVSQFLNVTMDFGFQFISRSTIFLSDPSYGASIIDVGLDHKGIERVHTVIPGQVAVCWTAADLALDTLYAIDAGLDTIHTLDARTGALEGSISITTPGDATDVGLFDSAVRNGVMYSLAHANGVSVVDLKQKKQLQYLDLSSLGSRQGYMGMALWP</sequence>
<feature type="signal peptide" evidence="1">
    <location>
        <begin position="1"/>
        <end position="17"/>
    </location>
</feature>